<evidence type="ECO:0000256" key="4">
    <source>
        <dbReference type="PROSITE-ProRule" id="PRU00433"/>
    </source>
</evidence>
<name>A0ABY7VRB8_9BACT</name>
<proteinExistence type="predicted"/>
<dbReference type="Gene3D" id="1.10.760.10">
    <property type="entry name" value="Cytochrome c-like domain"/>
    <property type="match status" value="1"/>
</dbReference>
<dbReference type="InterPro" id="IPR011444">
    <property type="entry name" value="DUF1549"/>
</dbReference>
<keyword evidence="2 4" id="KW-0479">Metal-binding</keyword>
<dbReference type="PANTHER" id="PTHR35889:SF3">
    <property type="entry name" value="F-BOX DOMAIN-CONTAINING PROTEIN"/>
    <property type="match status" value="1"/>
</dbReference>
<dbReference type="InterPro" id="IPR036909">
    <property type="entry name" value="Cyt_c-like_dom_sf"/>
</dbReference>
<dbReference type="Proteomes" id="UP001214250">
    <property type="component" value="Chromosome 1"/>
</dbReference>
<keyword evidence="9" id="KW-1185">Reference proteome</keyword>
<evidence type="ECO:0000256" key="6">
    <source>
        <dbReference type="SAM" id="SignalP"/>
    </source>
</evidence>
<feature type="signal peptide" evidence="6">
    <location>
        <begin position="1"/>
        <end position="21"/>
    </location>
</feature>
<evidence type="ECO:0000259" key="7">
    <source>
        <dbReference type="PROSITE" id="PS51007"/>
    </source>
</evidence>
<dbReference type="EMBL" id="CP117811">
    <property type="protein sequence ID" value="WDE95768.1"/>
    <property type="molecule type" value="Genomic_DNA"/>
</dbReference>
<evidence type="ECO:0000256" key="2">
    <source>
        <dbReference type="ARBA" id="ARBA00022723"/>
    </source>
</evidence>
<gene>
    <name evidence="8" type="ORF">PQO03_08575</name>
</gene>
<sequence length="1063" mass="120816">MRIFKIILCLLALSLKVNALAASKVEFFETHIRPVLAESCYDCHNSLSKADGGKKKGGLALDWKNALLTGGDSGDTIIPGNSAESYLMTTIRHQEEDMEMPAKKPKLSDQVIANFAKWIDMGAPDPRLSPPTKKDLENAVPWELVRDKRARWWSFQPLKKTNPPIVHDPEWNQTLIDRFIYAKQKKVKLKALDLADPATLIRRAALILTGTPPAYQDVVRYESDPSPENYEAYLDQLLCSPRFGERWARHWMDWYRYAETHGSQEDPAIAHSQEYKKYLIRALNEDVSYKQLLQEHLAGDLLVEPRINKDLQINESAIGPAHFRMNIYGFGPTDAHGELVSSTDNQIDVLGKAMMGVTISCARCHNHKFDPISQADFFRVYGILTSNRIGNTLISTPEILNRNNKELSQLKRSIRSELVDFWLSEKPDFSAKALDLFTKPVEIKEDKQTKPSEDALLAKQKKLLEEALLTKKKEQKLYSLKHHPINALSLLNHKELNSELTKIKSALDQARISNEKLRKNASLYLDFRQAKQDENYFVEGNSSASKISPAGSFAIKHQGDELIQGVYSSGFFSHLLSEKHAALFSSQNFKVENKGLWVRSMGDLSSMKSMVRNYPLDHSPLHKTSILGNKQWAWNIGNSRMKYWNGEQMHLEVRTSGQAIIGTENHHQRSWFGISELIIAESKPKLIGASLVDLCDPRKIHNKKDLIQAYSKVLSHSLKGWKSQLSSDQEAQFIDAMIKTGILSNQVSTMPKSLQKLIKRYRELEMEIEIPRRAPGLIKGHVEDQKLMVRGDYRKPGEIIPRGFLEIFSRDIYQGPGGGRLELAQDMVSKNNTLKTRVLINRLWGYVFGRAIVSSTDNFGLLGKKPSHPELLDQLSLDFEKNGWSIKRTLKQMLMSRTFKLSSEARSKNLDLDLANKYFSYYTPRRLDAEAIKDSISFISKSPDRTINNPVKRLKLDPFLLSFDAPIPVSSISTRNSTNVPAQALLLMNSEFARNSASLWAKIISSNQALKTPEQQIREIYQQAYARPPRAQELAVCLNYLKEENLASLTLSILNSKEFIYVH</sequence>
<keyword evidence="3 4" id="KW-0408">Iron</keyword>
<feature type="coiled-coil region" evidence="5">
    <location>
        <begin position="493"/>
        <end position="520"/>
    </location>
</feature>
<dbReference type="Pfam" id="PF07583">
    <property type="entry name" value="PSCyt2"/>
    <property type="match status" value="1"/>
</dbReference>
<feature type="chain" id="PRO_5045387107" evidence="6">
    <location>
        <begin position="22"/>
        <end position="1063"/>
    </location>
</feature>
<evidence type="ECO:0000256" key="3">
    <source>
        <dbReference type="ARBA" id="ARBA00023004"/>
    </source>
</evidence>
<reference evidence="8 9" key="1">
    <citation type="submission" date="2023-02" db="EMBL/GenBank/DDBJ databases">
        <title>Genome sequence of Lentisphaera profundi SAORIC-696.</title>
        <authorList>
            <person name="Kim e."/>
            <person name="Cho J.-C."/>
            <person name="Choi A."/>
            <person name="Kang I."/>
        </authorList>
    </citation>
    <scope>NUCLEOTIDE SEQUENCE [LARGE SCALE GENOMIC DNA]</scope>
    <source>
        <strain evidence="8 9">SAORIC-696</strain>
    </source>
</reference>
<keyword evidence="6" id="KW-0732">Signal</keyword>
<dbReference type="PANTHER" id="PTHR35889">
    <property type="entry name" value="CYCLOINULO-OLIGOSACCHARIDE FRUCTANOTRANSFERASE-RELATED"/>
    <property type="match status" value="1"/>
</dbReference>
<evidence type="ECO:0000256" key="5">
    <source>
        <dbReference type="SAM" id="Coils"/>
    </source>
</evidence>
<accession>A0ABY7VRB8</accession>
<dbReference type="Pfam" id="PF07635">
    <property type="entry name" value="PSCyt1"/>
    <property type="match status" value="1"/>
</dbReference>
<evidence type="ECO:0000313" key="8">
    <source>
        <dbReference type="EMBL" id="WDE95768.1"/>
    </source>
</evidence>
<dbReference type="Pfam" id="PF07587">
    <property type="entry name" value="PSD1"/>
    <property type="match status" value="1"/>
</dbReference>
<evidence type="ECO:0000313" key="9">
    <source>
        <dbReference type="Proteomes" id="UP001214250"/>
    </source>
</evidence>
<dbReference type="InterPro" id="IPR009056">
    <property type="entry name" value="Cyt_c-like_dom"/>
</dbReference>
<protein>
    <submittedName>
        <fullName evidence="8">PSD1 and planctomycete cytochrome C domain-containing protein</fullName>
    </submittedName>
</protein>
<dbReference type="InterPro" id="IPR011429">
    <property type="entry name" value="Cyt_c_Planctomycete-type"/>
</dbReference>
<evidence type="ECO:0000256" key="1">
    <source>
        <dbReference type="ARBA" id="ARBA00022617"/>
    </source>
</evidence>
<dbReference type="InterPro" id="IPR022655">
    <property type="entry name" value="DUF1553"/>
</dbReference>
<organism evidence="8 9">
    <name type="scientific">Lentisphaera profundi</name>
    <dbReference type="NCBI Taxonomy" id="1658616"/>
    <lineage>
        <taxon>Bacteria</taxon>
        <taxon>Pseudomonadati</taxon>
        <taxon>Lentisphaerota</taxon>
        <taxon>Lentisphaeria</taxon>
        <taxon>Lentisphaerales</taxon>
        <taxon>Lentisphaeraceae</taxon>
        <taxon>Lentisphaera</taxon>
    </lineage>
</organism>
<keyword evidence="5" id="KW-0175">Coiled coil</keyword>
<keyword evidence="1 4" id="KW-0349">Heme</keyword>
<dbReference type="PROSITE" id="PS51007">
    <property type="entry name" value="CYTC"/>
    <property type="match status" value="1"/>
</dbReference>
<dbReference type="RefSeq" id="WP_274149533.1">
    <property type="nucleotide sequence ID" value="NZ_CP117811.1"/>
</dbReference>
<feature type="domain" description="Cytochrome c" evidence="7">
    <location>
        <begin position="19"/>
        <end position="123"/>
    </location>
</feature>